<keyword evidence="7" id="KW-0150">Chloroplast</keyword>
<dbReference type="OMA" id="ECRGLIC"/>
<evidence type="ECO:0000256" key="2">
    <source>
        <dbReference type="ARBA" id="ARBA00004229"/>
    </source>
</evidence>
<dbReference type="HAMAP" id="MF_01283">
    <property type="entry name" value="RibBA"/>
    <property type="match status" value="1"/>
</dbReference>
<proteinExistence type="inferred from homology"/>
<dbReference type="GO" id="GO:0003935">
    <property type="term" value="F:GTP cyclohydrolase II activity"/>
    <property type="evidence" value="ECO:0007669"/>
    <property type="project" value="UniProtKB-EC"/>
</dbReference>
<reference evidence="18 19" key="1">
    <citation type="journal article" date="2013" name="Front. Plant Sci.">
        <title>The Reference Genome of the Halophytic Plant Eutrema salsugineum.</title>
        <authorList>
            <person name="Yang R."/>
            <person name="Jarvis D.E."/>
            <person name="Chen H."/>
            <person name="Beilstein M.A."/>
            <person name="Grimwood J."/>
            <person name="Jenkins J."/>
            <person name="Shu S."/>
            <person name="Prochnik S."/>
            <person name="Xin M."/>
            <person name="Ma C."/>
            <person name="Schmutz J."/>
            <person name="Wing R.A."/>
            <person name="Mitchell-Olds T."/>
            <person name="Schumaker K.S."/>
            <person name="Wang X."/>
        </authorList>
    </citation>
    <scope>NUCLEOTIDE SEQUENCE [LARGE SCALE GENOMIC DNA]</scope>
</reference>
<dbReference type="NCBIfam" id="TIGR00505">
    <property type="entry name" value="ribA"/>
    <property type="match status" value="1"/>
</dbReference>
<dbReference type="STRING" id="72664.V4KWJ6"/>
<evidence type="ECO:0000256" key="12">
    <source>
        <dbReference type="ARBA" id="ARBA00022801"/>
    </source>
</evidence>
<dbReference type="Gramene" id="ESQ42375">
    <property type="protein sequence ID" value="ESQ42375"/>
    <property type="gene ID" value="EUTSA_v10013308mg"/>
</dbReference>
<evidence type="ECO:0000256" key="6">
    <source>
        <dbReference type="ARBA" id="ARBA00012762"/>
    </source>
</evidence>
<evidence type="ECO:0000256" key="14">
    <source>
        <dbReference type="ARBA" id="ARBA00022946"/>
    </source>
</evidence>
<dbReference type="HAMAP" id="MF_00179">
    <property type="entry name" value="RibA"/>
    <property type="match status" value="1"/>
</dbReference>
<comment type="subcellular location">
    <subcellularLocation>
        <location evidence="2">Plastid</location>
        <location evidence="2">Chloroplast</location>
    </subcellularLocation>
</comment>
<dbReference type="InterPro" id="IPR000926">
    <property type="entry name" value="RibA"/>
</dbReference>
<dbReference type="Gene3D" id="3.40.50.10990">
    <property type="entry name" value="GTP cyclohydrolase II"/>
    <property type="match status" value="1"/>
</dbReference>
<dbReference type="FunFam" id="3.40.50.10990:FF:000001">
    <property type="entry name" value="Riboflavin biosynthesis protein RibBA"/>
    <property type="match status" value="1"/>
</dbReference>
<dbReference type="GO" id="GO:0046872">
    <property type="term" value="F:metal ion binding"/>
    <property type="evidence" value="ECO:0007669"/>
    <property type="project" value="UniProtKB-KW"/>
</dbReference>
<evidence type="ECO:0000256" key="4">
    <source>
        <dbReference type="ARBA" id="ARBA00005520"/>
    </source>
</evidence>
<dbReference type="SUPFAM" id="SSF142695">
    <property type="entry name" value="RibA-like"/>
    <property type="match status" value="1"/>
</dbReference>
<sequence>MDSVLSPRTFFAHRFINSRWPRFASTCWRLANVSCWEIKASENSDRNVFDESPLRGTDDGSLFDDPASFEKVDAGSTHETVEFFVSDAEGDPDCPTQGYSSIEFALQALRQGKFVIVVDDENGDVEGNLIMAATLTSPKDIAFLIKNGSGIVSVGMKKEDLERLNLTLMSPEMEDEDSSAPTFTITVDAKSGTSTGVSASDRARTVLMLSSVEAKPDDFRRPGHVFPLKYRDGGVLRRAGHTEASVDLMILAGLRPVSVLSAILDQEDGSMASLPYMKKLASEHDIAIVSLTDLIRYRRKREKLVERITVSRLPTKWGLFQAYCYRSKLDGAENIALVKGNIGDGQDILVRVHSECLTGDIFGSGRCDCGKQLELAMELIEKEGRGVVVYLRGHEGRGIGLGHKLRAYNLQDQGHDTVQANVELGLAIDAREYGIGAQMLRDIGVRTMKLMTNNPAKFTGLKGYGLAVVGRVPVVTPITKENRRYMETKRNKMGHVYISDIDQPLA</sequence>
<dbReference type="InterPro" id="IPR017945">
    <property type="entry name" value="DHBP_synth_RibB-like_a/b_dom"/>
</dbReference>
<keyword evidence="15" id="KW-0342">GTP-binding</keyword>
<dbReference type="GO" id="GO:0009507">
    <property type="term" value="C:chloroplast"/>
    <property type="evidence" value="ECO:0007669"/>
    <property type="project" value="UniProtKB-SubCell"/>
</dbReference>
<keyword evidence="9" id="KW-0934">Plastid</keyword>
<keyword evidence="10" id="KW-0479">Metal-binding</keyword>
<keyword evidence="8" id="KW-0686">Riboflavin biosynthesis</keyword>
<evidence type="ECO:0000256" key="5">
    <source>
        <dbReference type="ARBA" id="ARBA00008976"/>
    </source>
</evidence>
<dbReference type="OrthoDB" id="60371at2759"/>
<dbReference type="EC" id="3.5.4.25" evidence="6"/>
<dbReference type="InterPro" id="IPR036144">
    <property type="entry name" value="RibA-like_sf"/>
</dbReference>
<evidence type="ECO:0000256" key="3">
    <source>
        <dbReference type="ARBA" id="ARBA00004853"/>
    </source>
</evidence>
<organism evidence="18 19">
    <name type="scientific">Eutrema salsugineum</name>
    <name type="common">Saltwater cress</name>
    <name type="synonym">Sisymbrium salsugineum</name>
    <dbReference type="NCBI Taxonomy" id="72664"/>
    <lineage>
        <taxon>Eukaryota</taxon>
        <taxon>Viridiplantae</taxon>
        <taxon>Streptophyta</taxon>
        <taxon>Embryophyta</taxon>
        <taxon>Tracheophyta</taxon>
        <taxon>Spermatophyta</taxon>
        <taxon>Magnoliopsida</taxon>
        <taxon>eudicotyledons</taxon>
        <taxon>Gunneridae</taxon>
        <taxon>Pentapetalae</taxon>
        <taxon>rosids</taxon>
        <taxon>malvids</taxon>
        <taxon>Brassicales</taxon>
        <taxon>Brassicaceae</taxon>
        <taxon>Eutremeae</taxon>
        <taxon>Eutrema</taxon>
    </lineage>
</organism>
<keyword evidence="19" id="KW-1185">Reference proteome</keyword>
<protein>
    <recommendedName>
        <fullName evidence="6">GTP cyclohydrolase II</fullName>
        <ecNumber evidence="6">3.5.4.25</ecNumber>
    </recommendedName>
</protein>
<comment type="similarity">
    <text evidence="5">In the C-terminal section; belongs to the GTP cyclohydrolase II family.</text>
</comment>
<evidence type="ECO:0000259" key="17">
    <source>
        <dbReference type="Pfam" id="PF00925"/>
    </source>
</evidence>
<evidence type="ECO:0000256" key="1">
    <source>
        <dbReference type="ARBA" id="ARBA00001947"/>
    </source>
</evidence>
<dbReference type="Gene3D" id="3.90.870.10">
    <property type="entry name" value="DHBP synthase"/>
    <property type="match status" value="1"/>
</dbReference>
<dbReference type="AlphaFoldDB" id="V4KWJ6"/>
<dbReference type="InterPro" id="IPR016299">
    <property type="entry name" value="Riboflavin_synth_RibBA"/>
</dbReference>
<accession>V4KWJ6</accession>
<evidence type="ECO:0000313" key="18">
    <source>
        <dbReference type="EMBL" id="ESQ42375.1"/>
    </source>
</evidence>
<evidence type="ECO:0000256" key="16">
    <source>
        <dbReference type="ARBA" id="ARBA00049295"/>
    </source>
</evidence>
<evidence type="ECO:0000256" key="15">
    <source>
        <dbReference type="ARBA" id="ARBA00023134"/>
    </source>
</evidence>
<comment type="pathway">
    <text evidence="3">Cofactor biosynthesis; riboflavin biosynthesis; 5-amino-6-(D-ribitylamino)uracil from GTP: step 1/4.</text>
</comment>
<dbReference type="InterPro" id="IPR000422">
    <property type="entry name" value="DHBP_synthase_RibB"/>
</dbReference>
<evidence type="ECO:0000313" key="19">
    <source>
        <dbReference type="Proteomes" id="UP000030689"/>
    </source>
</evidence>
<keyword evidence="14" id="KW-0809">Transit peptide</keyword>
<dbReference type="GO" id="GO:0008686">
    <property type="term" value="F:3,4-dihydroxy-2-butanone-4-phosphate synthase activity"/>
    <property type="evidence" value="ECO:0007669"/>
    <property type="project" value="InterPro"/>
</dbReference>
<keyword evidence="12" id="KW-0378">Hydrolase</keyword>
<dbReference type="Proteomes" id="UP000030689">
    <property type="component" value="Unassembled WGS sequence"/>
</dbReference>
<dbReference type="InterPro" id="IPR032677">
    <property type="entry name" value="GTP_cyclohydro_II"/>
</dbReference>
<dbReference type="CDD" id="cd00641">
    <property type="entry name" value="GTP_cyclohydro2"/>
    <property type="match status" value="1"/>
</dbReference>
<dbReference type="Pfam" id="PF00925">
    <property type="entry name" value="GTP_cyclohydro2"/>
    <property type="match status" value="1"/>
</dbReference>
<keyword evidence="13" id="KW-0862">Zinc</keyword>
<dbReference type="PANTHER" id="PTHR21327">
    <property type="entry name" value="GTP CYCLOHYDROLASE II-RELATED"/>
    <property type="match status" value="1"/>
</dbReference>
<evidence type="ECO:0000256" key="10">
    <source>
        <dbReference type="ARBA" id="ARBA00022723"/>
    </source>
</evidence>
<evidence type="ECO:0000256" key="7">
    <source>
        <dbReference type="ARBA" id="ARBA00022528"/>
    </source>
</evidence>
<comment type="catalytic activity">
    <reaction evidence="16">
        <text>GTP + 4 H2O = 2,5-diamino-6-hydroxy-4-(5-phosphoribosylamino)-pyrimidine + formate + 2 phosphate + 3 H(+)</text>
        <dbReference type="Rhea" id="RHEA:23704"/>
        <dbReference type="ChEBI" id="CHEBI:15377"/>
        <dbReference type="ChEBI" id="CHEBI:15378"/>
        <dbReference type="ChEBI" id="CHEBI:15740"/>
        <dbReference type="ChEBI" id="CHEBI:37565"/>
        <dbReference type="ChEBI" id="CHEBI:43474"/>
        <dbReference type="ChEBI" id="CHEBI:58614"/>
        <dbReference type="EC" id="3.5.4.25"/>
    </reaction>
</comment>
<dbReference type="NCBIfam" id="TIGR00506">
    <property type="entry name" value="ribB"/>
    <property type="match status" value="1"/>
</dbReference>
<dbReference type="NCBIfam" id="NF006803">
    <property type="entry name" value="PRK09311.1"/>
    <property type="match status" value="1"/>
</dbReference>
<dbReference type="EMBL" id="KI517464">
    <property type="protein sequence ID" value="ESQ42375.1"/>
    <property type="molecule type" value="Genomic_DNA"/>
</dbReference>
<dbReference type="GO" id="GO:0005829">
    <property type="term" value="C:cytosol"/>
    <property type="evidence" value="ECO:0007669"/>
    <property type="project" value="TreeGrafter"/>
</dbReference>
<dbReference type="Pfam" id="PF00926">
    <property type="entry name" value="DHBP_synthase"/>
    <property type="match status" value="1"/>
</dbReference>
<gene>
    <name evidence="18" type="ORF">EUTSA_v10013308mg</name>
</gene>
<comment type="cofactor">
    <cofactor evidence="1">
        <name>Zn(2+)</name>
        <dbReference type="ChEBI" id="CHEBI:29105"/>
    </cofactor>
</comment>
<evidence type="ECO:0000256" key="8">
    <source>
        <dbReference type="ARBA" id="ARBA00022619"/>
    </source>
</evidence>
<dbReference type="UniPathway" id="UPA00275">
    <property type="reaction ID" value="UER00400"/>
</dbReference>
<evidence type="ECO:0000256" key="9">
    <source>
        <dbReference type="ARBA" id="ARBA00022640"/>
    </source>
</evidence>
<dbReference type="GO" id="GO:0009231">
    <property type="term" value="P:riboflavin biosynthetic process"/>
    <property type="evidence" value="ECO:0007669"/>
    <property type="project" value="UniProtKB-UniPathway"/>
</dbReference>
<evidence type="ECO:0000256" key="11">
    <source>
        <dbReference type="ARBA" id="ARBA00022741"/>
    </source>
</evidence>
<name>V4KWJ6_EUTSA</name>
<keyword evidence="11" id="KW-0547">Nucleotide-binding</keyword>
<feature type="domain" description="GTP cyclohydrolase II" evidence="17">
    <location>
        <begin position="309"/>
        <end position="473"/>
    </location>
</feature>
<comment type="similarity">
    <text evidence="4">In the N-terminal section; belongs to the DHBP synthase family.</text>
</comment>
<evidence type="ECO:0000256" key="13">
    <source>
        <dbReference type="ARBA" id="ARBA00022833"/>
    </source>
</evidence>
<dbReference type="NCBIfam" id="NF001591">
    <property type="entry name" value="PRK00393.1"/>
    <property type="match status" value="1"/>
</dbReference>
<dbReference type="FunFam" id="3.90.870.10:FF:000005">
    <property type="entry name" value="Bifunctional riboflavin biosynthesis protein RIBA 1 chloroplastic"/>
    <property type="match status" value="1"/>
</dbReference>
<dbReference type="KEGG" id="eus:EUTSA_v10013308mg"/>
<dbReference type="PANTHER" id="PTHR21327:SF29">
    <property type="entry name" value="GTP CYCLOHYDROLASE-2"/>
    <property type="match status" value="1"/>
</dbReference>
<dbReference type="GO" id="GO:0005525">
    <property type="term" value="F:GTP binding"/>
    <property type="evidence" value="ECO:0007669"/>
    <property type="project" value="UniProtKB-KW"/>
</dbReference>
<dbReference type="eggNOG" id="KOG1284">
    <property type="taxonomic scope" value="Eukaryota"/>
</dbReference>
<dbReference type="SUPFAM" id="SSF55821">
    <property type="entry name" value="YrdC/RibB"/>
    <property type="match status" value="1"/>
</dbReference>